<gene>
    <name evidence="5" type="ORF">HMPREF0179_00979</name>
</gene>
<protein>
    <recommendedName>
        <fullName evidence="4">M23ase beta-sheet core domain-containing protein</fullName>
    </recommendedName>
</protein>
<organism evidence="5 6">
    <name type="scientific">Bilophila wadsworthia (strain 3_1_6)</name>
    <dbReference type="NCBI Taxonomy" id="563192"/>
    <lineage>
        <taxon>Bacteria</taxon>
        <taxon>Pseudomonadati</taxon>
        <taxon>Thermodesulfobacteriota</taxon>
        <taxon>Desulfovibrionia</taxon>
        <taxon>Desulfovibrionales</taxon>
        <taxon>Desulfovibrionaceae</taxon>
        <taxon>Bilophila</taxon>
    </lineage>
</organism>
<dbReference type="PANTHER" id="PTHR21666">
    <property type="entry name" value="PEPTIDASE-RELATED"/>
    <property type="match status" value="1"/>
</dbReference>
<dbReference type="STRING" id="563192.HMPREF0179_00979"/>
<dbReference type="InterPro" id="IPR011055">
    <property type="entry name" value="Dup_hybrid_motif"/>
</dbReference>
<dbReference type="HOGENOM" id="CLU_1040774_0_0_7"/>
<feature type="region of interest" description="Disordered" evidence="2">
    <location>
        <begin position="248"/>
        <end position="267"/>
    </location>
</feature>
<dbReference type="PROSITE" id="PS51257">
    <property type="entry name" value="PROKAR_LIPOPROTEIN"/>
    <property type="match status" value="1"/>
</dbReference>
<evidence type="ECO:0000256" key="1">
    <source>
        <dbReference type="ARBA" id="ARBA00022729"/>
    </source>
</evidence>
<dbReference type="GeneID" id="78086113"/>
<evidence type="ECO:0000313" key="6">
    <source>
        <dbReference type="Proteomes" id="UP000006034"/>
    </source>
</evidence>
<evidence type="ECO:0000259" key="4">
    <source>
        <dbReference type="Pfam" id="PF01551"/>
    </source>
</evidence>
<accession>E5Y468</accession>
<dbReference type="PANTHER" id="PTHR21666:SF289">
    <property type="entry name" value="L-ALA--D-GLU ENDOPEPTIDASE"/>
    <property type="match status" value="1"/>
</dbReference>
<dbReference type="RefSeq" id="WP_009733658.1">
    <property type="nucleotide sequence ID" value="NZ_KE150238.1"/>
</dbReference>
<keyword evidence="1 3" id="KW-0732">Signal</keyword>
<proteinExistence type="predicted"/>
<dbReference type="InterPro" id="IPR050570">
    <property type="entry name" value="Cell_wall_metabolism_enzyme"/>
</dbReference>
<keyword evidence="6" id="KW-1185">Reference proteome</keyword>
<feature type="chain" id="PRO_5003202955" description="M23ase beta-sheet core domain-containing protein" evidence="3">
    <location>
        <begin position="33"/>
        <end position="267"/>
    </location>
</feature>
<feature type="signal peptide" evidence="3">
    <location>
        <begin position="1"/>
        <end position="32"/>
    </location>
</feature>
<feature type="domain" description="M23ase beta-sheet core" evidence="4">
    <location>
        <begin position="148"/>
        <end position="242"/>
    </location>
</feature>
<evidence type="ECO:0000256" key="3">
    <source>
        <dbReference type="SAM" id="SignalP"/>
    </source>
</evidence>
<dbReference type="EMBL" id="ADCP02000001">
    <property type="protein sequence ID" value="EFV45268.2"/>
    <property type="molecule type" value="Genomic_DNA"/>
</dbReference>
<dbReference type="InterPro" id="IPR016047">
    <property type="entry name" value="M23ase_b-sheet_dom"/>
</dbReference>
<name>E5Y468_BILW3</name>
<dbReference type="AlphaFoldDB" id="E5Y468"/>
<evidence type="ECO:0000313" key="5">
    <source>
        <dbReference type="EMBL" id="EFV45268.2"/>
    </source>
</evidence>
<dbReference type="OrthoDB" id="9796740at2"/>
<sequence length="267" mass="29644">MTLKPSYLSFSAAKRLALFSPLLCLLLLTACAPQQSGLQHHQYSIVRYQDSLTALHDYRPPTREALSYTARRELQTAGAAVSQNGSNVRFTPIPDEEFDDGDIEVTPELLKEPSLYPALSLIQPIKETIRVTSSFGPRKHPVKRRRLMHAGVDIAGNRGEKVVASAPGKVVYSGRKGSYGLTIDIDAGKGVTLRYAHLDKLGVRKGQKVKQGQYIGNLGRTGRVTGPHLHFEVRLRDKPINPMQFLTHEHQWASNTGTKQRKRSGNL</sequence>
<evidence type="ECO:0000256" key="2">
    <source>
        <dbReference type="SAM" id="MobiDB-lite"/>
    </source>
</evidence>
<dbReference type="Pfam" id="PF01551">
    <property type="entry name" value="Peptidase_M23"/>
    <property type="match status" value="1"/>
</dbReference>
<comment type="caution">
    <text evidence="5">The sequence shown here is derived from an EMBL/GenBank/DDBJ whole genome shotgun (WGS) entry which is preliminary data.</text>
</comment>
<reference evidence="5 6" key="1">
    <citation type="submission" date="2010-10" db="EMBL/GenBank/DDBJ databases">
        <authorList>
            <consortium name="The Broad Institute Genome Sequencing Platform"/>
            <person name="Ward D."/>
            <person name="Earl A."/>
            <person name="Feldgarden M."/>
            <person name="Young S.K."/>
            <person name="Gargeya S."/>
            <person name="Zeng Q."/>
            <person name="Alvarado L."/>
            <person name="Berlin A."/>
            <person name="Bochicchio J."/>
            <person name="Chapman S.B."/>
            <person name="Chen Z."/>
            <person name="Freedman E."/>
            <person name="Gellesch M."/>
            <person name="Goldberg J."/>
            <person name="Griggs A."/>
            <person name="Gujja S."/>
            <person name="Heilman E."/>
            <person name="Heiman D."/>
            <person name="Howarth C."/>
            <person name="Mehta T."/>
            <person name="Neiman D."/>
            <person name="Pearson M."/>
            <person name="Roberts A."/>
            <person name="Saif S."/>
            <person name="Shea T."/>
            <person name="Shenoy N."/>
            <person name="Sisk P."/>
            <person name="Stolte C."/>
            <person name="Sykes S."/>
            <person name="White J."/>
            <person name="Yandava C."/>
            <person name="Allen-Vercoe E."/>
            <person name="Sibley C."/>
            <person name="Ambrose C.E."/>
            <person name="Strauss J."/>
            <person name="Daigneault M."/>
            <person name="Haas B."/>
            <person name="Nusbaum C."/>
            <person name="Birren B."/>
        </authorList>
    </citation>
    <scope>NUCLEOTIDE SEQUENCE [LARGE SCALE GENOMIC DNA]</scope>
    <source>
        <strain evidence="5 6">3_1_6</strain>
    </source>
</reference>
<reference evidence="5 6" key="2">
    <citation type="submission" date="2013-04" db="EMBL/GenBank/DDBJ databases">
        <title>The Genome Sequence of Bilophila wadsworthia 3_1_6.</title>
        <authorList>
            <consortium name="The Broad Institute Genomics Platform"/>
            <person name="Earl A."/>
            <person name="Ward D."/>
            <person name="Feldgarden M."/>
            <person name="Gevers D."/>
            <person name="Sibley C."/>
            <person name="Strauss J."/>
            <person name="Allen-Vercoe E."/>
            <person name="Walker B."/>
            <person name="Young S."/>
            <person name="Zeng Q."/>
            <person name="Gargeya S."/>
            <person name="Fitzgerald M."/>
            <person name="Haas B."/>
            <person name="Abouelleil A."/>
            <person name="Allen A.W."/>
            <person name="Alvarado L."/>
            <person name="Arachchi H.M."/>
            <person name="Berlin A.M."/>
            <person name="Chapman S.B."/>
            <person name="Gainer-Dewar J."/>
            <person name="Goldberg J."/>
            <person name="Griggs A."/>
            <person name="Gujja S."/>
            <person name="Hansen M."/>
            <person name="Howarth C."/>
            <person name="Imamovic A."/>
            <person name="Ireland A."/>
            <person name="Larimer J."/>
            <person name="McCowan C."/>
            <person name="Murphy C."/>
            <person name="Pearson M."/>
            <person name="Poon T.W."/>
            <person name="Priest M."/>
            <person name="Roberts A."/>
            <person name="Saif S."/>
            <person name="Shea T."/>
            <person name="Sisk P."/>
            <person name="Sykes S."/>
            <person name="Wortman J."/>
            <person name="Nusbaum C."/>
            <person name="Birren B."/>
        </authorList>
    </citation>
    <scope>NUCLEOTIDE SEQUENCE [LARGE SCALE GENOMIC DNA]</scope>
    <source>
        <strain evidence="5 6">3_1_6</strain>
    </source>
</reference>
<dbReference type="eggNOG" id="COG0739">
    <property type="taxonomic scope" value="Bacteria"/>
</dbReference>
<dbReference type="SUPFAM" id="SSF51261">
    <property type="entry name" value="Duplicated hybrid motif"/>
    <property type="match status" value="1"/>
</dbReference>
<dbReference type="GO" id="GO:0004222">
    <property type="term" value="F:metalloendopeptidase activity"/>
    <property type="evidence" value="ECO:0007669"/>
    <property type="project" value="TreeGrafter"/>
</dbReference>
<dbReference type="Proteomes" id="UP000006034">
    <property type="component" value="Unassembled WGS sequence"/>
</dbReference>
<dbReference type="Gene3D" id="2.70.70.10">
    <property type="entry name" value="Glucose Permease (Domain IIA)"/>
    <property type="match status" value="1"/>
</dbReference>
<dbReference type="CDD" id="cd12797">
    <property type="entry name" value="M23_peptidase"/>
    <property type="match status" value="1"/>
</dbReference>